<keyword evidence="6" id="KW-1185">Reference proteome</keyword>
<dbReference type="Proteomes" id="UP000008909">
    <property type="component" value="Unassembled WGS sequence"/>
</dbReference>
<evidence type="ECO:0000256" key="2">
    <source>
        <dbReference type="ARBA" id="ARBA00022490"/>
    </source>
</evidence>
<evidence type="ECO:0000259" key="4">
    <source>
        <dbReference type="SMART" id="SM00562"/>
    </source>
</evidence>
<dbReference type="SMART" id="SM00562">
    <property type="entry name" value="NDK"/>
    <property type="match status" value="1"/>
</dbReference>
<evidence type="ECO:0000256" key="3">
    <source>
        <dbReference type="PROSITE-ProRule" id="PRU00706"/>
    </source>
</evidence>
<dbReference type="InterPro" id="IPR036850">
    <property type="entry name" value="NDK-like_dom_sf"/>
</dbReference>
<sequence>MHGEKGSEDITKIDAKKDLGIWLSPNLSFSLHLEKSAQKAFAVLRMIRRTFSRITRTDFQIFYEAHVRPLLEYANPVVYSGRTEDVILIGRVQRAATKMVAGLKSMDYEARLAAPVLSPLECRRLRGDLFLTYALFEQGLVNSIFTVDPANTRRGHGLIIITCKNRAFVVQWLYLPKVRGFHPRCVRPVLFFSASSAVASQVHRKETISSHKPLNNSPSANTLQIFYWMMSMTILVNPKRSTPDEIRMKTMKTNDNGEYSLDWRSIASPLSAFCGKIILRVMLAGVWFRKFYICQKLDWEQSDEAKRVPKLREAVLRGDLEVKSWYTTYINTKNQVKELVQLVVYKVYATITSRNFPLFLDAPLANGIWQILGYDWLFGPEFDQAELALLPDWQAVQKLLAILVQDRLLGHSNSLLRERAFGPKWSRMYATELKRAENSMDVDALPLSAKIKFGSRDPKRLNRFDMALYANSRDRVKVYWKLSPEFTTPSYIMQGCPLSPLLSNLLRFRKSHHQPLMCMRSKCFHSIRSQTSSTQTTLCNDELPQTNRCCYRGTCGSHSVLDFKFNPHLDALRSEPLFHVIHGVKAGFKSDTVSRSFFFRELVAHIKPSGLWPRRKTISCTELTNYRLITLRLIIMRDTSYNELKLFVMPTLCTDVLLEHDFLGPHVRRYCGQEAHSARDWPEERAACQSIIKASSDWSEVWTQHPIAIHPLATLDNGYVFYAPRVGDLVGVFKMPFDVGLMSIRKSMRVIRRKMHRSYLFEEWLRSGFEKTSNPFWQISVLLVFLGRTPRQHNITIYRSSDFHESVCRTGEIISNLEGKGFRLVNLKIFCPTSEEITTLIGNLVDYTKLPHLLTELSETNIVAVEVMGNNACAAMRELVGGPSGPEKGTIFVSSKDMLVFATDPESSAAQAEMIFGHPGGPRFRGSPRLKGTTLAIIKPHAVSDGLTGSIWTAIREHGFCISAARLYRLSKADAAEFLEVYKGVAHEYPEMLDQLACGPCVALEIASTEEGVDVQKTFREFVGPLDPEIAKFLRPQTLRAKFGVDKIHNAVHCTDLPEDTELEHSSPKKDIPVRRNQSASLTENMFVVIAQLAMGYKVSFSFVFTVCSLELVGQNRYIFVITSDQKLEQSIRNKANLECKCLRPCTLKDSRTDSTQTFRNVLQSPCQHHSEIHTKNNTVFDKRKFEGKESDKHFKCTDNYGTLVAAILRRKRISAVRTFTQEIPRVFHKR</sequence>
<reference key="2">
    <citation type="submission" date="2011-10" db="EMBL/GenBank/DDBJ databases">
        <title>The genome and transcriptome sequence of Clonorchis sinensis provide insights into the carcinogenic liver fluke.</title>
        <authorList>
            <person name="Wang X."/>
            <person name="Huang Y."/>
            <person name="Chen W."/>
            <person name="Liu H."/>
            <person name="Guo L."/>
            <person name="Chen Y."/>
            <person name="Luo F."/>
            <person name="Zhou W."/>
            <person name="Sun J."/>
            <person name="Mao Q."/>
            <person name="Liang P."/>
            <person name="Zhou C."/>
            <person name="Tian Y."/>
            <person name="Men J."/>
            <person name="Lv X."/>
            <person name="Huang L."/>
            <person name="Zhou J."/>
            <person name="Hu Y."/>
            <person name="Li R."/>
            <person name="Zhang F."/>
            <person name="Lei H."/>
            <person name="Li X."/>
            <person name="Hu X."/>
            <person name="Liang C."/>
            <person name="Xu J."/>
            <person name="Wu Z."/>
            <person name="Yu X."/>
        </authorList>
    </citation>
    <scope>NUCLEOTIDE SEQUENCE</scope>
    <source>
        <strain>Henan</strain>
    </source>
</reference>
<name>G7YTD2_CLOSI</name>
<dbReference type="FunFam" id="3.30.70.141:FF:000004">
    <property type="entry name" value="Nucleoside diphosphate kinase 7"/>
    <property type="match status" value="1"/>
</dbReference>
<dbReference type="PANTHER" id="PTHR43109:SF2">
    <property type="entry name" value="NUCLEOSIDE DIPHOSPHATE KINASE 7"/>
    <property type="match status" value="1"/>
</dbReference>
<dbReference type="GO" id="GO:0016301">
    <property type="term" value="F:kinase activity"/>
    <property type="evidence" value="ECO:0007669"/>
    <property type="project" value="UniProtKB-KW"/>
</dbReference>
<evidence type="ECO:0000313" key="5">
    <source>
        <dbReference type="EMBL" id="GAA56212.1"/>
    </source>
</evidence>
<accession>G7YTD2</accession>
<dbReference type="SUPFAM" id="SSF54919">
    <property type="entry name" value="Nucleoside diphosphate kinase, NDK"/>
    <property type="match status" value="2"/>
</dbReference>
<dbReference type="CDD" id="cd04412">
    <property type="entry name" value="NDPk7B"/>
    <property type="match status" value="1"/>
</dbReference>
<dbReference type="InterPro" id="IPR034907">
    <property type="entry name" value="NDK-like_dom"/>
</dbReference>
<dbReference type="Gene3D" id="3.30.70.141">
    <property type="entry name" value="Nucleoside diphosphate kinase-like domain"/>
    <property type="match status" value="2"/>
</dbReference>
<dbReference type="InterPro" id="IPR037993">
    <property type="entry name" value="NDPk7B"/>
</dbReference>
<proteinExistence type="inferred from homology"/>
<protein>
    <submittedName>
        <fullName evidence="5">Nucleoside-diphosphate kinase</fullName>
    </submittedName>
</protein>
<feature type="domain" description="Nucleoside diphosphate kinase-like" evidence="4">
    <location>
        <begin position="931"/>
        <end position="1074"/>
    </location>
</feature>
<dbReference type="EMBL" id="DF144186">
    <property type="protein sequence ID" value="GAA56212.1"/>
    <property type="molecule type" value="Genomic_DNA"/>
</dbReference>
<evidence type="ECO:0000256" key="1">
    <source>
        <dbReference type="ARBA" id="ARBA00004496"/>
    </source>
</evidence>
<reference evidence="5" key="1">
    <citation type="journal article" date="2011" name="Genome Biol.">
        <title>The draft genome of the carcinogenic human liver fluke Clonorchis sinensis.</title>
        <authorList>
            <person name="Wang X."/>
            <person name="Chen W."/>
            <person name="Huang Y."/>
            <person name="Sun J."/>
            <person name="Men J."/>
            <person name="Liu H."/>
            <person name="Luo F."/>
            <person name="Guo L."/>
            <person name="Lv X."/>
            <person name="Deng C."/>
            <person name="Zhou C."/>
            <person name="Fan Y."/>
            <person name="Li X."/>
            <person name="Huang L."/>
            <person name="Hu Y."/>
            <person name="Liang C."/>
            <person name="Hu X."/>
            <person name="Xu J."/>
            <person name="Yu X."/>
        </authorList>
    </citation>
    <scope>NUCLEOTIDE SEQUENCE [LARGE SCALE GENOMIC DNA]</scope>
    <source>
        <strain evidence="5">Henan</strain>
    </source>
</reference>
<organism evidence="5 6">
    <name type="scientific">Clonorchis sinensis</name>
    <name type="common">Chinese liver fluke</name>
    <dbReference type="NCBI Taxonomy" id="79923"/>
    <lineage>
        <taxon>Eukaryota</taxon>
        <taxon>Metazoa</taxon>
        <taxon>Spiralia</taxon>
        <taxon>Lophotrochozoa</taxon>
        <taxon>Platyhelminthes</taxon>
        <taxon>Trematoda</taxon>
        <taxon>Digenea</taxon>
        <taxon>Opisthorchiida</taxon>
        <taxon>Opisthorchiata</taxon>
        <taxon>Opisthorchiidae</taxon>
        <taxon>Clonorchis</taxon>
    </lineage>
</organism>
<comment type="subcellular location">
    <subcellularLocation>
        <location evidence="1">Cytoplasm</location>
    </subcellularLocation>
</comment>
<evidence type="ECO:0000313" key="6">
    <source>
        <dbReference type="Proteomes" id="UP000008909"/>
    </source>
</evidence>
<dbReference type="Pfam" id="PF00334">
    <property type="entry name" value="NDK"/>
    <property type="match status" value="2"/>
</dbReference>
<dbReference type="AlphaFoldDB" id="G7YTD2"/>
<dbReference type="PROSITE" id="PS51374">
    <property type="entry name" value="NDPK_LIKE"/>
    <property type="match status" value="1"/>
</dbReference>
<keyword evidence="5" id="KW-0418">Kinase</keyword>
<dbReference type="PANTHER" id="PTHR43109">
    <property type="entry name" value="NUCLEOSIDE DIPHOSPHATE KINASE 7"/>
    <property type="match status" value="1"/>
</dbReference>
<gene>
    <name evidence="5" type="ORF">CLF_110294</name>
</gene>
<keyword evidence="5" id="KW-0808">Transferase</keyword>
<comment type="similarity">
    <text evidence="3">Belongs to the NDK family.</text>
</comment>
<dbReference type="GO" id="GO:0005879">
    <property type="term" value="C:axonemal microtubule"/>
    <property type="evidence" value="ECO:0007669"/>
    <property type="project" value="TreeGrafter"/>
</dbReference>
<comment type="caution">
    <text evidence="3">Lacks conserved residue(s) required for the propagation of feature annotation.</text>
</comment>
<keyword evidence="2" id="KW-0963">Cytoplasm</keyword>